<proteinExistence type="predicted"/>
<feature type="transmembrane region" description="Helical" evidence="1">
    <location>
        <begin position="199"/>
        <end position="227"/>
    </location>
</feature>
<dbReference type="Proteomes" id="UP000095713">
    <property type="component" value="Unassembled WGS sequence"/>
</dbReference>
<feature type="transmembrane region" description="Helical" evidence="1">
    <location>
        <begin position="239"/>
        <end position="260"/>
    </location>
</feature>
<keyword evidence="1" id="KW-0472">Membrane</keyword>
<sequence length="419" mass="48650">MIFVLILFFSLALILALGYPSYFLVFYILATTKFLGFIDPASFIIGSIEIGYFGLNTIAIISVFFQKKWFLIPKKTQWFIYLILLMLAYGIIKPFLDNNSSIFHAFVASKETWFYFLFLYLVVYRYSINNKLLLNTLKLIGIYLSLVYIIGKISLQLVPPVYNNETFVRTFFPTYISLAVFIYAIRIKYSIIKNIKDRILILILFLGLFLAAHLSLTIMTLAGFLLYKYIYDKKLRLNIFFISRFIFITFFGVSLTLLAITDLYEKVTHDVNAIISGEDNALNSRDIYNEFRWKAIEKQKESGYGFIHQSSNFMKNIKISGNNRFMERFTVIDSGYVDLLIKFGTIGTTIIIIILVLYYSQGFFNTYKNPLSLAMSIYLMQYLFINYTWSVFTFAHGIIPGVLAFHLSLTSNINELDNN</sequence>
<evidence type="ECO:0000313" key="3">
    <source>
        <dbReference type="Proteomes" id="UP000095713"/>
    </source>
</evidence>
<feature type="transmembrane region" description="Helical" evidence="1">
    <location>
        <begin position="42"/>
        <end position="66"/>
    </location>
</feature>
<feature type="transmembrane region" description="Helical" evidence="1">
    <location>
        <begin position="136"/>
        <end position="155"/>
    </location>
</feature>
<evidence type="ECO:0000256" key="1">
    <source>
        <dbReference type="SAM" id="Phobius"/>
    </source>
</evidence>
<evidence type="ECO:0000313" key="2">
    <source>
        <dbReference type="EMBL" id="OEK07760.1"/>
    </source>
</evidence>
<comment type="caution">
    <text evidence="2">The sequence shown here is derived from an EMBL/GenBank/DDBJ whole genome shotgun (WGS) entry which is preliminary data.</text>
</comment>
<feature type="transmembrane region" description="Helical" evidence="1">
    <location>
        <begin position="379"/>
        <end position="405"/>
    </location>
</feature>
<dbReference type="OrthoDB" id="10017913at2"/>
<name>A0A1E5T8R4_9FLAO</name>
<dbReference type="EMBL" id="MDJD01000043">
    <property type="protein sequence ID" value="OEK07760.1"/>
    <property type="molecule type" value="Genomic_DNA"/>
</dbReference>
<dbReference type="STRING" id="1849968.A8C32_14810"/>
<gene>
    <name evidence="2" type="ORF">A8C32_14810</name>
</gene>
<organism evidence="2 3">
    <name type="scientific">Flavivirga aquatica</name>
    <dbReference type="NCBI Taxonomy" id="1849968"/>
    <lineage>
        <taxon>Bacteria</taxon>
        <taxon>Pseudomonadati</taxon>
        <taxon>Bacteroidota</taxon>
        <taxon>Flavobacteriia</taxon>
        <taxon>Flavobacteriales</taxon>
        <taxon>Flavobacteriaceae</taxon>
        <taxon>Flavivirga</taxon>
    </lineage>
</organism>
<feature type="transmembrane region" description="Helical" evidence="1">
    <location>
        <begin position="78"/>
        <end position="96"/>
    </location>
</feature>
<reference evidence="2 3" key="1">
    <citation type="submission" date="2016-05" db="EMBL/GenBank/DDBJ databases">
        <title>Draft Genome Sequence of Algibacter sp. Strain SK-16 Isolated from the Surface Water of Aburatsubo Inlet.</title>
        <authorList>
            <person name="Wong S.-K."/>
            <person name="Yoshizawa S."/>
            <person name="Nakajima Y."/>
            <person name="Ogura Y."/>
            <person name="Tetsuya H."/>
            <person name="Hamasaki K."/>
        </authorList>
    </citation>
    <scope>NUCLEOTIDE SEQUENCE [LARGE SCALE GENOMIC DNA]</scope>
    <source>
        <strain evidence="2 3">SK-16</strain>
    </source>
</reference>
<keyword evidence="1" id="KW-1133">Transmembrane helix</keyword>
<feature type="transmembrane region" description="Helical" evidence="1">
    <location>
        <begin position="102"/>
        <end position="124"/>
    </location>
</feature>
<keyword evidence="3" id="KW-1185">Reference proteome</keyword>
<accession>A0A1E5T8R4</accession>
<evidence type="ECO:0008006" key="4">
    <source>
        <dbReference type="Google" id="ProtNLM"/>
    </source>
</evidence>
<protein>
    <recommendedName>
        <fullName evidence="4">O-antigen polymerase</fullName>
    </recommendedName>
</protein>
<feature type="transmembrane region" description="Helical" evidence="1">
    <location>
        <begin position="336"/>
        <end position="359"/>
    </location>
</feature>
<dbReference type="AlphaFoldDB" id="A0A1E5T8R4"/>
<dbReference type="RefSeq" id="WP_069830218.1">
    <property type="nucleotide sequence ID" value="NZ_MDJD01000043.1"/>
</dbReference>
<feature type="transmembrane region" description="Helical" evidence="1">
    <location>
        <begin position="167"/>
        <end position="187"/>
    </location>
</feature>
<keyword evidence="1" id="KW-0812">Transmembrane</keyword>